<proteinExistence type="predicted"/>
<dbReference type="EMBL" id="FNLL01000007">
    <property type="protein sequence ID" value="SDU38914.1"/>
    <property type="molecule type" value="Genomic_DNA"/>
</dbReference>
<gene>
    <name evidence="1" type="ORF">SAMN04487931_107227</name>
</gene>
<protein>
    <submittedName>
        <fullName evidence="1">Uncharacterized protein</fullName>
    </submittedName>
</protein>
<organism evidence="1 2">
    <name type="scientific">Desulfobacula phenolica</name>
    <dbReference type="NCBI Taxonomy" id="90732"/>
    <lineage>
        <taxon>Bacteria</taxon>
        <taxon>Pseudomonadati</taxon>
        <taxon>Thermodesulfobacteriota</taxon>
        <taxon>Desulfobacteria</taxon>
        <taxon>Desulfobacterales</taxon>
        <taxon>Desulfobacteraceae</taxon>
        <taxon>Desulfobacula</taxon>
    </lineage>
</organism>
<dbReference type="RefSeq" id="WP_158406132.1">
    <property type="nucleotide sequence ID" value="NZ_FNLL01000007.1"/>
</dbReference>
<name>A0A1H2I4F2_9BACT</name>
<sequence length="55" mass="6234">MAIPIAPTPVLKGKEAVEFQKRLDADLKRPVSLVDTPKLEKARKLIKQYAAQYKK</sequence>
<keyword evidence="2" id="KW-1185">Reference proteome</keyword>
<dbReference type="Proteomes" id="UP000199608">
    <property type="component" value="Unassembled WGS sequence"/>
</dbReference>
<evidence type="ECO:0000313" key="2">
    <source>
        <dbReference type="Proteomes" id="UP000199608"/>
    </source>
</evidence>
<accession>A0A1H2I4F2</accession>
<reference evidence="2" key="1">
    <citation type="submission" date="2016-10" db="EMBL/GenBank/DDBJ databases">
        <authorList>
            <person name="Varghese N."/>
            <person name="Submissions S."/>
        </authorList>
    </citation>
    <scope>NUCLEOTIDE SEQUENCE [LARGE SCALE GENOMIC DNA]</scope>
    <source>
        <strain evidence="2">DSM 3384</strain>
    </source>
</reference>
<dbReference type="AlphaFoldDB" id="A0A1H2I4F2"/>
<evidence type="ECO:0000313" key="1">
    <source>
        <dbReference type="EMBL" id="SDU38914.1"/>
    </source>
</evidence>